<dbReference type="InterPro" id="IPR022478">
    <property type="entry name" value="ABC_transptr_sub-bd_PQQ"/>
</dbReference>
<comment type="similarity">
    <text evidence="1">Belongs to the leucine-binding protein family.</text>
</comment>
<accession>A0ABP7WS46</accession>
<feature type="domain" description="Leucine-binding protein" evidence="4">
    <location>
        <begin position="274"/>
        <end position="379"/>
    </location>
</feature>
<dbReference type="Gene3D" id="3.40.50.2300">
    <property type="match status" value="2"/>
</dbReference>
<evidence type="ECO:0000256" key="3">
    <source>
        <dbReference type="SAM" id="SignalP"/>
    </source>
</evidence>
<dbReference type="CDD" id="cd06268">
    <property type="entry name" value="PBP1_ABC_transporter_LIVBP-like"/>
    <property type="match status" value="1"/>
</dbReference>
<keyword evidence="2 3" id="KW-0732">Signal</keyword>
<proteinExistence type="inferred from homology"/>
<dbReference type="NCBIfam" id="TIGR03863">
    <property type="entry name" value="PQQ_ABC_bind"/>
    <property type="match status" value="1"/>
</dbReference>
<name>A0ABP7WS46_9GAMM</name>
<comment type="caution">
    <text evidence="5">The sequence shown here is derived from an EMBL/GenBank/DDBJ whole genome shotgun (WGS) entry which is preliminary data.</text>
</comment>
<feature type="signal peptide" evidence="3">
    <location>
        <begin position="1"/>
        <end position="44"/>
    </location>
</feature>
<dbReference type="PANTHER" id="PTHR30483">
    <property type="entry name" value="LEUCINE-SPECIFIC-BINDING PROTEIN"/>
    <property type="match status" value="1"/>
</dbReference>
<dbReference type="PANTHER" id="PTHR30483:SF6">
    <property type="entry name" value="PERIPLASMIC BINDING PROTEIN OF ABC TRANSPORTER FOR NATURAL AMINO ACIDS"/>
    <property type="match status" value="1"/>
</dbReference>
<evidence type="ECO:0000256" key="2">
    <source>
        <dbReference type="ARBA" id="ARBA00022729"/>
    </source>
</evidence>
<evidence type="ECO:0000259" key="4">
    <source>
        <dbReference type="Pfam" id="PF13458"/>
    </source>
</evidence>
<dbReference type="SUPFAM" id="SSF53822">
    <property type="entry name" value="Periplasmic binding protein-like I"/>
    <property type="match status" value="1"/>
</dbReference>
<reference evidence="6" key="1">
    <citation type="journal article" date="2019" name="Int. J. Syst. Evol. Microbiol.">
        <title>The Global Catalogue of Microorganisms (GCM) 10K type strain sequencing project: providing services to taxonomists for standard genome sequencing and annotation.</title>
        <authorList>
            <consortium name="The Broad Institute Genomics Platform"/>
            <consortium name="The Broad Institute Genome Sequencing Center for Infectious Disease"/>
            <person name="Wu L."/>
            <person name="Ma J."/>
        </authorList>
    </citation>
    <scope>NUCLEOTIDE SEQUENCE [LARGE SCALE GENOMIC DNA]</scope>
    <source>
        <strain evidence="6">JCM 17304</strain>
    </source>
</reference>
<dbReference type="InterPro" id="IPR051010">
    <property type="entry name" value="BCAA_transport"/>
</dbReference>
<organism evidence="5 6">
    <name type="scientific">Zhongshania borealis</name>
    <dbReference type="NCBI Taxonomy" id="889488"/>
    <lineage>
        <taxon>Bacteria</taxon>
        <taxon>Pseudomonadati</taxon>
        <taxon>Pseudomonadota</taxon>
        <taxon>Gammaproteobacteria</taxon>
        <taxon>Cellvibrionales</taxon>
        <taxon>Spongiibacteraceae</taxon>
        <taxon>Zhongshania</taxon>
    </lineage>
</organism>
<dbReference type="InterPro" id="IPR028082">
    <property type="entry name" value="Peripla_BP_I"/>
</dbReference>
<dbReference type="Pfam" id="PF13458">
    <property type="entry name" value="Peripla_BP_6"/>
    <property type="match status" value="1"/>
</dbReference>
<feature type="chain" id="PRO_5045750660" evidence="3">
    <location>
        <begin position="45"/>
        <end position="417"/>
    </location>
</feature>
<sequence>MYIKYRATPLRCCACVIVPLKNTWLAKGFLLCLVALTSAALASADEPRNVAVLFLEQTQIAKPVLSRIRITPSSAGLDGANVGISDNNASGRFTGDHYQLNSKIVEDSSAAALAAKDWLEAGNSLIIAKLPAATLLSLSRDKAIAEHAIIFNIAAKDDALRSSQCLPRLLHTIPSRAMLTDALAQFLMSKRWKRWLILRGQQSEDKLFSAALTRSAQRFGAKIIDEREWKFNADLRRSAQNEISLFSQAKDYDVTLIADEIGDIGEYIPYNTWLARPAAGTQGLTPTAWHWSIEQWGAAQLQHRFEDYAKRDMSDIDYAGWLAVRAIGEAVSRAKANDAKHLYTYLLSDQFQLSAFKGRPLSFRRWNGQLRQPIPLVQPNALVGQSPQEGYLHPSSEMDTLGYDRPEVHCLFEVKTP</sequence>
<evidence type="ECO:0000313" key="5">
    <source>
        <dbReference type="EMBL" id="GAA4095533.1"/>
    </source>
</evidence>
<evidence type="ECO:0000313" key="6">
    <source>
        <dbReference type="Proteomes" id="UP001500392"/>
    </source>
</evidence>
<dbReference type="Proteomes" id="UP001500392">
    <property type="component" value="Unassembled WGS sequence"/>
</dbReference>
<gene>
    <name evidence="5" type="ORF">GCM10022414_19660</name>
</gene>
<protein>
    <submittedName>
        <fullName evidence="5">ABC transporter substrate-binding protein</fullName>
    </submittedName>
</protein>
<dbReference type="EMBL" id="BAABDM010000003">
    <property type="protein sequence ID" value="GAA4095533.1"/>
    <property type="molecule type" value="Genomic_DNA"/>
</dbReference>
<evidence type="ECO:0000256" key="1">
    <source>
        <dbReference type="ARBA" id="ARBA00010062"/>
    </source>
</evidence>
<dbReference type="InterPro" id="IPR028081">
    <property type="entry name" value="Leu-bd"/>
</dbReference>
<keyword evidence="6" id="KW-1185">Reference proteome</keyword>